<accession>A0A8J2UJQ8</accession>
<dbReference type="EMBL" id="BMJC01000009">
    <property type="protein sequence ID" value="GGB25786.1"/>
    <property type="molecule type" value="Genomic_DNA"/>
</dbReference>
<evidence type="ECO:0000313" key="3">
    <source>
        <dbReference type="Proteomes" id="UP000607559"/>
    </source>
</evidence>
<name>A0A8J2UJQ8_9BACT</name>
<sequence length="183" mass="20000">MSLNNIALSGLIIEEWYGDSTLVMGSPAPIKPPEPSVQPAAAATPPTPEPQEYKFLGKNTRRTTIIVDSPGSPFLPDAELTFLTKILEACRMNIGDVAIINHHTAPVAITPLRQQLQPANIILFGVEPTAIRLPINFPEFKLQPYDQCTYLAAPPLEQLAGNSTESKLLKSKLWVCLKALFDV</sequence>
<reference evidence="2" key="2">
    <citation type="submission" date="2020-09" db="EMBL/GenBank/DDBJ databases">
        <authorList>
            <person name="Sun Q."/>
            <person name="Zhou Y."/>
        </authorList>
    </citation>
    <scope>NUCLEOTIDE SEQUENCE</scope>
    <source>
        <strain evidence="2">CGMCC 1.15448</strain>
    </source>
</reference>
<keyword evidence="3" id="KW-1185">Reference proteome</keyword>
<reference evidence="2" key="1">
    <citation type="journal article" date="2014" name="Int. J. Syst. Evol. Microbiol.">
        <title>Complete genome sequence of Corynebacterium casei LMG S-19264T (=DSM 44701T), isolated from a smear-ripened cheese.</title>
        <authorList>
            <consortium name="US DOE Joint Genome Institute (JGI-PGF)"/>
            <person name="Walter F."/>
            <person name="Albersmeier A."/>
            <person name="Kalinowski J."/>
            <person name="Ruckert C."/>
        </authorList>
    </citation>
    <scope>NUCLEOTIDE SEQUENCE</scope>
    <source>
        <strain evidence="2">CGMCC 1.15448</strain>
    </source>
</reference>
<dbReference type="Proteomes" id="UP000607559">
    <property type="component" value="Unassembled WGS sequence"/>
</dbReference>
<organism evidence="2 3">
    <name type="scientific">Puia dinghuensis</name>
    <dbReference type="NCBI Taxonomy" id="1792502"/>
    <lineage>
        <taxon>Bacteria</taxon>
        <taxon>Pseudomonadati</taxon>
        <taxon>Bacteroidota</taxon>
        <taxon>Chitinophagia</taxon>
        <taxon>Chitinophagales</taxon>
        <taxon>Chitinophagaceae</taxon>
        <taxon>Puia</taxon>
    </lineage>
</organism>
<feature type="region of interest" description="Disordered" evidence="1">
    <location>
        <begin position="27"/>
        <end position="49"/>
    </location>
</feature>
<gene>
    <name evidence="2" type="ORF">GCM10011511_57150</name>
</gene>
<evidence type="ECO:0000256" key="1">
    <source>
        <dbReference type="SAM" id="MobiDB-lite"/>
    </source>
</evidence>
<protein>
    <submittedName>
        <fullName evidence="2">Uncharacterized protein</fullName>
    </submittedName>
</protein>
<comment type="caution">
    <text evidence="2">The sequence shown here is derived from an EMBL/GenBank/DDBJ whole genome shotgun (WGS) entry which is preliminary data.</text>
</comment>
<evidence type="ECO:0000313" key="2">
    <source>
        <dbReference type="EMBL" id="GGB25786.1"/>
    </source>
</evidence>
<dbReference type="AlphaFoldDB" id="A0A8J2UJQ8"/>
<proteinExistence type="predicted"/>
<dbReference type="RefSeq" id="WP_188938211.1">
    <property type="nucleotide sequence ID" value="NZ_BMJC01000009.1"/>
</dbReference>